<dbReference type="InterPro" id="IPR001173">
    <property type="entry name" value="Glyco_trans_2-like"/>
</dbReference>
<proteinExistence type="predicted"/>
<evidence type="ECO:0000313" key="2">
    <source>
        <dbReference type="EMBL" id="MCW0342912.1"/>
    </source>
</evidence>
<keyword evidence="2" id="KW-0808">Transferase</keyword>
<dbReference type="AlphaFoldDB" id="A0AAJ1FPC3"/>
<gene>
    <name evidence="2" type="ORF">NB703_001005</name>
</gene>
<sequence>MNNYSGTVGIVMPMYNARETVLRAVQSVINQTYQDWHLYLINDKSTDDSLAWVREQCQDPRITILDNAVNMGAAETRNVGLRASQEEVIAFLDSDDEWHSDKLRQQMQAIADGDNLVITEYHYKTRKADHDICYSKPYLQQDNFVKKQYRVCFSSVCFRRPPGGIFFQRKGHEDFLFLYELFSRYKQARVIQTILVNYYELGDSLSRNKNKAAKWHLELLRIIYKNNPLKIYYYYAWYMVNGVLFSLKHR</sequence>
<dbReference type="RefSeq" id="WP_028724877.1">
    <property type="nucleotide sequence ID" value="NZ_JANFVX010000002.1"/>
</dbReference>
<dbReference type="InterPro" id="IPR050834">
    <property type="entry name" value="Glycosyltransf_2"/>
</dbReference>
<dbReference type="PANTHER" id="PTHR43685">
    <property type="entry name" value="GLYCOSYLTRANSFERASE"/>
    <property type="match status" value="1"/>
</dbReference>
<dbReference type="EC" id="2.4.1.305" evidence="2"/>
<reference evidence="2" key="1">
    <citation type="submission" date="2022-06" db="EMBL/GenBank/DDBJ databases">
        <title>Dynamics of rice microbiomes reveals core vertical transmitted seed endophytes.</title>
        <authorList>
            <person name="Liao K."/>
            <person name="Zhang X."/>
        </authorList>
    </citation>
    <scope>NUCLEOTIDE SEQUENCE</scope>
    <source>
        <strain evidence="2">JT1-17</strain>
    </source>
</reference>
<comment type="caution">
    <text evidence="2">The sequence shown here is derived from an EMBL/GenBank/DDBJ whole genome shotgun (WGS) entry which is preliminary data.</text>
</comment>
<keyword evidence="2" id="KW-0328">Glycosyltransferase</keyword>
<dbReference type="InterPro" id="IPR029044">
    <property type="entry name" value="Nucleotide-diphossugar_trans"/>
</dbReference>
<dbReference type="EMBL" id="JANFVX010000002">
    <property type="protein sequence ID" value="MCW0342912.1"/>
    <property type="molecule type" value="Genomic_DNA"/>
</dbReference>
<feature type="domain" description="Glycosyltransferase 2-like" evidence="1">
    <location>
        <begin position="10"/>
        <end position="135"/>
    </location>
</feature>
<dbReference type="Pfam" id="PF00535">
    <property type="entry name" value="Glycos_transf_2"/>
    <property type="match status" value="1"/>
</dbReference>
<dbReference type="Proteomes" id="UP001208888">
    <property type="component" value="Unassembled WGS sequence"/>
</dbReference>
<dbReference type="GO" id="GO:0016757">
    <property type="term" value="F:glycosyltransferase activity"/>
    <property type="evidence" value="ECO:0007669"/>
    <property type="project" value="UniProtKB-KW"/>
</dbReference>
<dbReference type="SUPFAM" id="SSF53448">
    <property type="entry name" value="Nucleotide-diphospho-sugar transferases"/>
    <property type="match status" value="1"/>
</dbReference>
<organism evidence="2 3">
    <name type="scientific">Pantoea ananas</name>
    <name type="common">Erwinia uredovora</name>
    <dbReference type="NCBI Taxonomy" id="553"/>
    <lineage>
        <taxon>Bacteria</taxon>
        <taxon>Pseudomonadati</taxon>
        <taxon>Pseudomonadota</taxon>
        <taxon>Gammaproteobacteria</taxon>
        <taxon>Enterobacterales</taxon>
        <taxon>Erwiniaceae</taxon>
        <taxon>Pantoea</taxon>
    </lineage>
</organism>
<protein>
    <submittedName>
        <fullName evidence="2">UDP-Glc:alpha-D-GlcNAc-diphosphoundecaprenol beta-1,3-glucosyltransferase WfgD</fullName>
        <ecNumber evidence="2">2.4.1.305</ecNumber>
    </submittedName>
</protein>
<dbReference type="CDD" id="cd00761">
    <property type="entry name" value="Glyco_tranf_GTA_type"/>
    <property type="match status" value="1"/>
</dbReference>
<evidence type="ECO:0000313" key="3">
    <source>
        <dbReference type="Proteomes" id="UP001208888"/>
    </source>
</evidence>
<accession>A0AAJ1FPC3</accession>
<evidence type="ECO:0000259" key="1">
    <source>
        <dbReference type="Pfam" id="PF00535"/>
    </source>
</evidence>
<dbReference type="PANTHER" id="PTHR43685:SF2">
    <property type="entry name" value="GLYCOSYLTRANSFERASE 2-LIKE DOMAIN-CONTAINING PROTEIN"/>
    <property type="match status" value="1"/>
</dbReference>
<dbReference type="Gene3D" id="3.90.550.10">
    <property type="entry name" value="Spore Coat Polysaccharide Biosynthesis Protein SpsA, Chain A"/>
    <property type="match status" value="1"/>
</dbReference>
<name>A0AAJ1FPC3_PANAN</name>